<evidence type="ECO:0000313" key="12">
    <source>
        <dbReference type="EMBL" id="PCH62987.1"/>
    </source>
</evidence>
<dbReference type="FunFam" id="3.90.1600.10:FF:000030">
    <property type="entry name" value="DNA polymerase II"/>
    <property type="match status" value="1"/>
</dbReference>
<dbReference type="GO" id="GO:0003887">
    <property type="term" value="F:DNA-directed DNA polymerase activity"/>
    <property type="evidence" value="ECO:0007669"/>
    <property type="project" value="UniProtKB-KW"/>
</dbReference>
<evidence type="ECO:0000256" key="6">
    <source>
        <dbReference type="ARBA" id="ARBA00049244"/>
    </source>
</evidence>
<dbReference type="InterPro" id="IPR036397">
    <property type="entry name" value="RNaseH_sf"/>
</dbReference>
<keyword evidence="4 7" id="KW-0239">DNA-directed DNA polymerase</keyword>
<accession>A0A2A4MTB0</accession>
<dbReference type="InterPro" id="IPR043502">
    <property type="entry name" value="DNA/RNA_pol_sf"/>
</dbReference>
<dbReference type="CDD" id="cd05537">
    <property type="entry name" value="POLBc_Pol_II"/>
    <property type="match status" value="1"/>
</dbReference>
<proteinExistence type="inferred from homology"/>
<feature type="domain" description="DNA polymerase II insertion" evidence="11">
    <location>
        <begin position="78"/>
        <end position="136"/>
    </location>
</feature>
<dbReference type="InterPro" id="IPR055208">
    <property type="entry name" value="PolB_insertion"/>
</dbReference>
<comment type="catalytic activity">
    <reaction evidence="6 7">
        <text>DNA(n) + a 2'-deoxyribonucleoside 5'-triphosphate = DNA(n+1) + diphosphate</text>
        <dbReference type="Rhea" id="RHEA:22508"/>
        <dbReference type="Rhea" id="RHEA-COMP:17339"/>
        <dbReference type="Rhea" id="RHEA-COMP:17340"/>
        <dbReference type="ChEBI" id="CHEBI:33019"/>
        <dbReference type="ChEBI" id="CHEBI:61560"/>
        <dbReference type="ChEBI" id="CHEBI:173112"/>
        <dbReference type="EC" id="2.7.7.7"/>
    </reaction>
</comment>
<dbReference type="PANTHER" id="PTHR10322:SF23">
    <property type="entry name" value="DNA POLYMERASE DELTA CATALYTIC SUBUNIT"/>
    <property type="match status" value="1"/>
</dbReference>
<dbReference type="InterPro" id="IPR050240">
    <property type="entry name" value="DNA_pol_type-B"/>
</dbReference>
<evidence type="ECO:0000256" key="8">
    <source>
        <dbReference type="SAM" id="MobiDB-lite"/>
    </source>
</evidence>
<organism evidence="12 13">
    <name type="scientific">SAR86 cluster bacterium</name>
    <dbReference type="NCBI Taxonomy" id="2030880"/>
    <lineage>
        <taxon>Bacteria</taxon>
        <taxon>Pseudomonadati</taxon>
        <taxon>Pseudomonadota</taxon>
        <taxon>Gammaproteobacteria</taxon>
        <taxon>SAR86 cluster</taxon>
    </lineage>
</organism>
<sequence length="846" mass="96526">MNNSSHTVNNASDTRSDHKIDKQVVNQRVHKISKPAQLRRSGFILTRQWRENSRGLELVYWLCGDSGPVRVVVNQQEAVCFIETQCLEKTLTLMSKSRQWRHGETALKSFQHRPVTALYFNSQRALLDCRDRLERNNIDVFEADIKPVDRFLMERFVCGAADLTGDFTPQGRFERCDNPTLQASSFKPKFSTISIDIETDFQAKQLYSIGLYSGSVARVLMLDEHGLGGAGLAEKAQTRQSQSFQAAAERECLLSYYTSEQQLLTAFLDLIEELDPDILIGWNVVNFDLRVLQQCCDRAGIAFSLGRSRENIHWRRHRQTPSRHYALVPGRIVLDGIELMRSANYQFENFSLEFVSRQILQRGKLVEDVDQRGNEISELFKHNKLALAKYNLEDCRLVWDIFELEKLIAFSLQRSLLTGLELDRYGGSVAAFDFLYLPKLHRKGYVAPSLVKDSDGNISPGGYVMDSVPGIFDDVIVLDFKSLYPSIIRSFHIDPLGLITGLIQADAIEGFDGGKFSRETHILPQIIASIWNSRDEAKRDGNKVLSQAIKIIMNSFYGVLGTPSCRFFDSRLVSSITKRGHEIIIKSKQLIEAQGYQVIYGDTDSVFVLITPHEHKSVEQVGEHLATELNRWWTEHLQNKLQVSSCLEIQFETHFSKFLMPTIRGSQTGSKKRYAGLVRSSNEVGDAQQFELVFKGLEAVRSDWSPLARNFQQELYRLIFLDLPYADFVKQTVAQIRDESRQDELVFRQRLRRKLSDYVKNVPPHVQAARKAEQARADLGLPKLYHAPSSIEYVMTVNGAEPKQYLRSAIDYDFYIERQLAPVADAILVFKSSSMDELINAQIGLF</sequence>
<dbReference type="SMART" id="SM00486">
    <property type="entry name" value="POLBc"/>
    <property type="match status" value="1"/>
</dbReference>
<reference evidence="13" key="1">
    <citation type="submission" date="2017-08" db="EMBL/GenBank/DDBJ databases">
        <title>A dynamic microbial community with high functional redundancy inhabits the cold, oxic subseafloor aquifer.</title>
        <authorList>
            <person name="Tully B.J."/>
            <person name="Wheat C.G."/>
            <person name="Glazer B.T."/>
            <person name="Huber J.A."/>
        </authorList>
    </citation>
    <scope>NUCLEOTIDE SEQUENCE [LARGE SCALE GENOMIC DNA]</scope>
</reference>
<evidence type="ECO:0000259" key="9">
    <source>
        <dbReference type="Pfam" id="PF00136"/>
    </source>
</evidence>
<evidence type="ECO:0000259" key="10">
    <source>
        <dbReference type="Pfam" id="PF03104"/>
    </source>
</evidence>
<dbReference type="Gene3D" id="2.40.50.590">
    <property type="match status" value="2"/>
</dbReference>
<dbReference type="EC" id="2.7.7.7" evidence="7"/>
<dbReference type="PROSITE" id="PS00116">
    <property type="entry name" value="DNA_POLYMERASE_B"/>
    <property type="match status" value="1"/>
</dbReference>
<evidence type="ECO:0000256" key="4">
    <source>
        <dbReference type="ARBA" id="ARBA00022932"/>
    </source>
</evidence>
<comment type="similarity">
    <text evidence="1 7">Belongs to the DNA polymerase type-B family.</text>
</comment>
<feature type="domain" description="DNA-directed DNA polymerase family B exonuclease" evidence="10">
    <location>
        <begin position="139"/>
        <end position="353"/>
    </location>
</feature>
<keyword evidence="2 7" id="KW-0808">Transferase</keyword>
<dbReference type="Gene3D" id="3.90.1600.10">
    <property type="entry name" value="Palm domain of DNA polymerase"/>
    <property type="match status" value="2"/>
</dbReference>
<dbReference type="GO" id="GO:0008296">
    <property type="term" value="F:3'-5'-DNA exonuclease activity"/>
    <property type="evidence" value="ECO:0007669"/>
    <property type="project" value="TreeGrafter"/>
</dbReference>
<keyword evidence="5 7" id="KW-0238">DNA-binding</keyword>
<feature type="compositionally biased region" description="Polar residues" evidence="8">
    <location>
        <begin position="1"/>
        <end position="13"/>
    </location>
</feature>
<dbReference type="Pfam" id="PF22587">
    <property type="entry name" value="DNApolII_insertion"/>
    <property type="match status" value="1"/>
</dbReference>
<dbReference type="Pfam" id="PF03104">
    <property type="entry name" value="DNA_pol_B_exo1"/>
    <property type="match status" value="1"/>
</dbReference>
<dbReference type="Pfam" id="PF00136">
    <property type="entry name" value="DNA_pol_B"/>
    <property type="match status" value="1"/>
</dbReference>
<evidence type="ECO:0000313" key="13">
    <source>
        <dbReference type="Proteomes" id="UP000218172"/>
    </source>
</evidence>
<dbReference type="InterPro" id="IPR017964">
    <property type="entry name" value="DNA-dir_DNA_pol_B_CS"/>
</dbReference>
<dbReference type="Gene3D" id="3.30.420.10">
    <property type="entry name" value="Ribonuclease H-like superfamily/Ribonuclease H"/>
    <property type="match status" value="1"/>
</dbReference>
<dbReference type="EMBL" id="NVQR01000029">
    <property type="protein sequence ID" value="PCH62987.1"/>
    <property type="molecule type" value="Genomic_DNA"/>
</dbReference>
<dbReference type="SUPFAM" id="SSF53098">
    <property type="entry name" value="Ribonuclease H-like"/>
    <property type="match status" value="1"/>
</dbReference>
<dbReference type="SUPFAM" id="SSF56672">
    <property type="entry name" value="DNA/RNA polymerases"/>
    <property type="match status" value="1"/>
</dbReference>
<feature type="domain" description="DNA-directed DNA polymerase family B multifunctional" evidence="9">
    <location>
        <begin position="435"/>
        <end position="819"/>
    </location>
</feature>
<keyword evidence="3 7" id="KW-0548">Nucleotidyltransferase</keyword>
<dbReference type="NCBIfam" id="NF004421">
    <property type="entry name" value="PRK05762.1-2"/>
    <property type="match status" value="1"/>
</dbReference>
<dbReference type="GO" id="GO:0000166">
    <property type="term" value="F:nucleotide binding"/>
    <property type="evidence" value="ECO:0007669"/>
    <property type="project" value="InterPro"/>
</dbReference>
<evidence type="ECO:0000256" key="7">
    <source>
        <dbReference type="RuleBase" id="RU000442"/>
    </source>
</evidence>
<dbReference type="Proteomes" id="UP000218172">
    <property type="component" value="Unassembled WGS sequence"/>
</dbReference>
<evidence type="ECO:0000256" key="1">
    <source>
        <dbReference type="ARBA" id="ARBA00005755"/>
    </source>
</evidence>
<gene>
    <name evidence="12" type="ORF">COC19_01935</name>
</gene>
<dbReference type="CDD" id="cd05784">
    <property type="entry name" value="DNA_polB_II_exo"/>
    <property type="match status" value="1"/>
</dbReference>
<dbReference type="InterPro" id="IPR006172">
    <property type="entry name" value="DNA-dir_DNA_pol_B"/>
</dbReference>
<comment type="caution">
    <text evidence="12">The sequence shown here is derived from an EMBL/GenBank/DDBJ whole genome shotgun (WGS) entry which is preliminary data.</text>
</comment>
<dbReference type="PRINTS" id="PR00106">
    <property type="entry name" value="DNAPOLB"/>
</dbReference>
<dbReference type="GO" id="GO:0003677">
    <property type="term" value="F:DNA binding"/>
    <property type="evidence" value="ECO:0007669"/>
    <property type="project" value="UniProtKB-KW"/>
</dbReference>
<evidence type="ECO:0000256" key="5">
    <source>
        <dbReference type="ARBA" id="ARBA00023125"/>
    </source>
</evidence>
<feature type="region of interest" description="Disordered" evidence="8">
    <location>
        <begin position="1"/>
        <end position="20"/>
    </location>
</feature>
<dbReference type="AlphaFoldDB" id="A0A2A4MTB0"/>
<dbReference type="InterPro" id="IPR023211">
    <property type="entry name" value="DNA_pol_palm_dom_sf"/>
</dbReference>
<dbReference type="Pfam" id="PF21474">
    <property type="entry name" value="DNApolII_N"/>
    <property type="match status" value="1"/>
</dbReference>
<dbReference type="InterPro" id="IPR006133">
    <property type="entry name" value="DNA-dir_DNA_pol_B_exonuc"/>
</dbReference>
<dbReference type="InterPro" id="IPR012337">
    <property type="entry name" value="RNaseH-like_sf"/>
</dbReference>
<name>A0A2A4MTB0_9GAMM</name>
<dbReference type="PANTHER" id="PTHR10322">
    <property type="entry name" value="DNA POLYMERASE CATALYTIC SUBUNIT"/>
    <property type="match status" value="1"/>
</dbReference>
<evidence type="ECO:0000256" key="3">
    <source>
        <dbReference type="ARBA" id="ARBA00022695"/>
    </source>
</evidence>
<dbReference type="Gene3D" id="1.10.132.60">
    <property type="entry name" value="DNA polymerase family B, C-terminal domain"/>
    <property type="match status" value="1"/>
</dbReference>
<dbReference type="GO" id="GO:0045004">
    <property type="term" value="P:DNA replication proofreading"/>
    <property type="evidence" value="ECO:0007669"/>
    <property type="project" value="TreeGrafter"/>
</dbReference>
<protein>
    <recommendedName>
        <fullName evidence="7">DNA polymerase</fullName>
        <ecNumber evidence="7">2.7.7.7</ecNumber>
    </recommendedName>
</protein>
<dbReference type="InterPro" id="IPR006134">
    <property type="entry name" value="DNA-dir_DNA_pol_B_multi_dom"/>
</dbReference>
<dbReference type="InterPro" id="IPR042087">
    <property type="entry name" value="DNA_pol_B_thumb"/>
</dbReference>
<evidence type="ECO:0000259" key="11">
    <source>
        <dbReference type="Pfam" id="PF22587"/>
    </source>
</evidence>
<keyword evidence="7" id="KW-0235">DNA replication</keyword>
<dbReference type="GO" id="GO:0009432">
    <property type="term" value="P:SOS response"/>
    <property type="evidence" value="ECO:0007669"/>
    <property type="project" value="TreeGrafter"/>
</dbReference>
<evidence type="ECO:0000256" key="2">
    <source>
        <dbReference type="ARBA" id="ARBA00022679"/>
    </source>
</evidence>